<dbReference type="Proteomes" id="UP000422736">
    <property type="component" value="Chromosome 3"/>
</dbReference>
<dbReference type="PANTHER" id="PTHR10835:SF0">
    <property type="entry name" value="SQUALENE MONOOXYGENASE"/>
    <property type="match status" value="1"/>
</dbReference>
<keyword evidence="10" id="KW-1133">Transmembrane helix</keyword>
<keyword evidence="13" id="KW-1185">Reference proteome</keyword>
<dbReference type="SUPFAM" id="SSF51905">
    <property type="entry name" value="FAD/NAD(P)-binding domain"/>
    <property type="match status" value="1"/>
</dbReference>
<name>A0ABX6ETP6_KLUMA</name>
<keyword evidence="10" id="KW-0812">Transmembrane</keyword>
<dbReference type="EC" id="1.14.14.17" evidence="4 10"/>
<feature type="transmembrane region" description="Helical" evidence="10">
    <location>
        <begin position="470"/>
        <end position="495"/>
    </location>
</feature>
<evidence type="ECO:0000256" key="1">
    <source>
        <dbReference type="ARBA" id="ARBA00001974"/>
    </source>
</evidence>
<evidence type="ECO:0000256" key="9">
    <source>
        <dbReference type="ARBA" id="ARBA00023136"/>
    </source>
</evidence>
<feature type="transmembrane region" description="Helical" evidence="10">
    <location>
        <begin position="446"/>
        <end position="464"/>
    </location>
</feature>
<accession>A0ABX6ETP6</accession>
<keyword evidence="10" id="KW-0256">Endoplasmic reticulum</keyword>
<organism evidence="12 13">
    <name type="scientific">Kluyveromyces marxianus</name>
    <name type="common">Yeast</name>
    <name type="synonym">Candida kefyr</name>
    <dbReference type="NCBI Taxonomy" id="4911"/>
    <lineage>
        <taxon>Eukaryota</taxon>
        <taxon>Fungi</taxon>
        <taxon>Dikarya</taxon>
        <taxon>Ascomycota</taxon>
        <taxon>Saccharomycotina</taxon>
        <taxon>Saccharomycetes</taxon>
        <taxon>Saccharomycetales</taxon>
        <taxon>Saccharomycetaceae</taxon>
        <taxon>Kluyveromyces</taxon>
    </lineage>
</organism>
<keyword evidence="7" id="KW-0492">Microsome</keyword>
<dbReference type="InterPro" id="IPR036188">
    <property type="entry name" value="FAD/NAD-bd_sf"/>
</dbReference>
<comment type="subcellular location">
    <subcellularLocation>
        <location evidence="10">Endoplasmic reticulum membrane</location>
        <topology evidence="10">Multi-pass membrane protein</topology>
    </subcellularLocation>
    <subcellularLocation>
        <location evidence="2">Microsome membrane</location>
        <topology evidence="2">Multi-pass membrane protein</topology>
    </subcellularLocation>
</comment>
<dbReference type="InterPro" id="IPR040125">
    <property type="entry name" value="Squalene_monox"/>
</dbReference>
<dbReference type="PANTHER" id="PTHR10835">
    <property type="entry name" value="SQUALENE MONOOXYGENASE"/>
    <property type="match status" value="1"/>
</dbReference>
<comment type="similarity">
    <text evidence="3 10">Belongs to the squalene monooxygenase family.</text>
</comment>
<evidence type="ECO:0000256" key="5">
    <source>
        <dbReference type="ARBA" id="ARBA00022630"/>
    </source>
</evidence>
<keyword evidence="6 10" id="KW-0274">FAD</keyword>
<evidence type="ECO:0000259" key="11">
    <source>
        <dbReference type="Pfam" id="PF08491"/>
    </source>
</evidence>
<evidence type="ECO:0000256" key="8">
    <source>
        <dbReference type="ARBA" id="ARBA00023002"/>
    </source>
</evidence>
<feature type="transmembrane region" description="Helical" evidence="10">
    <location>
        <begin position="20"/>
        <end position="42"/>
    </location>
</feature>
<keyword evidence="12" id="KW-0503">Monooxygenase</keyword>
<comment type="catalytic activity">
    <reaction evidence="10">
        <text>squalene + reduced [NADPH--hemoprotein reductase] + O2 = (S)-2,3-epoxysqualene + oxidized [NADPH--hemoprotein reductase] + H2O + H(+)</text>
        <dbReference type="Rhea" id="RHEA:25282"/>
        <dbReference type="Rhea" id="RHEA-COMP:11964"/>
        <dbReference type="Rhea" id="RHEA-COMP:11965"/>
        <dbReference type="ChEBI" id="CHEBI:15377"/>
        <dbReference type="ChEBI" id="CHEBI:15378"/>
        <dbReference type="ChEBI" id="CHEBI:15379"/>
        <dbReference type="ChEBI" id="CHEBI:15440"/>
        <dbReference type="ChEBI" id="CHEBI:15441"/>
        <dbReference type="ChEBI" id="CHEBI:57618"/>
        <dbReference type="ChEBI" id="CHEBI:58210"/>
        <dbReference type="EC" id="1.14.14.17"/>
    </reaction>
</comment>
<evidence type="ECO:0000256" key="7">
    <source>
        <dbReference type="ARBA" id="ARBA00022848"/>
    </source>
</evidence>
<keyword evidence="8 10" id="KW-0560">Oxidoreductase</keyword>
<evidence type="ECO:0000256" key="10">
    <source>
        <dbReference type="RuleBase" id="RU367121"/>
    </source>
</evidence>
<dbReference type="GO" id="GO:0004497">
    <property type="term" value="F:monooxygenase activity"/>
    <property type="evidence" value="ECO:0007669"/>
    <property type="project" value="UniProtKB-KW"/>
</dbReference>
<sequence>MSSATDKKVVPQELLNADASVVYDAIIVGCGVVGPCIATGLARKGKKVLIVERDWTMPDRIVGELMQPGGLRALRSLGMIQAINNIDAIPVTGYSVFYNGKEVSIPYPFKADVAPVEKIPDLVFDGNDKVLEDNTIHIKEFEDGERERGVAFTHGRFLQNLRDMVSKEKNVTRLQGNVIEILKNKENEVVGAKVDIPGRGKEEFKAYLTFVCDGIFSHFRKELAADHIPTVGSSFVGMSLFNADVPAKNHGHVILGTNHMPVLVYQISPEETRILCAYNSPKLPKDIKPWLKSDVRPNLPKSLLPSFDKAVEDGKYRSMPNSYLPAKQNTITGLCVIGDALNMRHPLTGGGMAVGLNDVALLIKTIGNLDFSDRETVLDELLEYHYERKSYDSVINVLSIALFSLFAAENKNLQVLQRGCFKYFERGGDCVNIPVSFLAGVMPKPFLLTKVFFAVALYSIYVNFQDRGIVGFPLAVIEAISILITAARVFTPYLFRELTG</sequence>
<feature type="domain" description="Squalene epoxidase" evidence="11">
    <location>
        <begin position="205"/>
        <end position="476"/>
    </location>
</feature>
<evidence type="ECO:0000256" key="3">
    <source>
        <dbReference type="ARBA" id="ARBA00008802"/>
    </source>
</evidence>
<comment type="function">
    <text evidence="10">Catalyzes the stereospecific oxidation of squalene to (S)-2,3-epoxysqualene, and is considered to be a rate-limiting enzyme in steroid biosynthesis.</text>
</comment>
<comment type="cofactor">
    <cofactor evidence="1 10">
        <name>FAD</name>
        <dbReference type="ChEBI" id="CHEBI:57692"/>
    </cofactor>
</comment>
<evidence type="ECO:0000313" key="13">
    <source>
        <dbReference type="Proteomes" id="UP000422736"/>
    </source>
</evidence>
<dbReference type="PRINTS" id="PR00420">
    <property type="entry name" value="RNGMNOXGNASE"/>
</dbReference>
<evidence type="ECO:0000256" key="4">
    <source>
        <dbReference type="ARBA" id="ARBA00012312"/>
    </source>
</evidence>
<dbReference type="Gene3D" id="3.50.50.60">
    <property type="entry name" value="FAD/NAD(P)-binding domain"/>
    <property type="match status" value="1"/>
</dbReference>
<evidence type="ECO:0000256" key="2">
    <source>
        <dbReference type="ARBA" id="ARBA00004154"/>
    </source>
</evidence>
<keyword evidence="9 10" id="KW-0472">Membrane</keyword>
<keyword evidence="5 10" id="KW-0285">Flavoprotein</keyword>
<dbReference type="Pfam" id="PF08491">
    <property type="entry name" value="SE"/>
    <property type="match status" value="1"/>
</dbReference>
<dbReference type="InterPro" id="IPR013698">
    <property type="entry name" value="Squalene_epoxidase"/>
</dbReference>
<evidence type="ECO:0000313" key="12">
    <source>
        <dbReference type="EMBL" id="QGN15216.1"/>
    </source>
</evidence>
<reference evidence="12 13" key="2">
    <citation type="submission" date="2019-11" db="EMBL/GenBank/DDBJ databases">
        <authorList>
            <person name="Lu H."/>
        </authorList>
    </citation>
    <scope>NUCLEOTIDE SEQUENCE [LARGE SCALE GENOMIC DNA]</scope>
    <source>
        <strain evidence="12 13">FIM1</strain>
    </source>
</reference>
<gene>
    <name evidence="12" type="primary">ERG1</name>
    <name evidence="12" type="ORF">FIM1_1904</name>
</gene>
<proteinExistence type="inferred from homology"/>
<evidence type="ECO:0000256" key="6">
    <source>
        <dbReference type="ARBA" id="ARBA00022827"/>
    </source>
</evidence>
<protein>
    <recommendedName>
        <fullName evidence="4 10">Squalene monooxygenase</fullName>
        <ecNumber evidence="4 10">1.14.14.17</ecNumber>
    </recommendedName>
</protein>
<dbReference type="EMBL" id="CP015056">
    <property type="protein sequence ID" value="QGN15216.1"/>
    <property type="molecule type" value="Genomic_DNA"/>
</dbReference>
<reference evidence="12 13" key="1">
    <citation type="submission" date="2016-03" db="EMBL/GenBank/DDBJ databases">
        <title>How can Kluyveromyces marxianus grow so fast - potential evolutionary course in Saccharomyces Complex revealed by comparative genomics.</title>
        <authorList>
            <person name="Mo W."/>
            <person name="Lu W."/>
            <person name="Yang X."/>
            <person name="Qi J."/>
            <person name="Lv H."/>
        </authorList>
    </citation>
    <scope>NUCLEOTIDE SEQUENCE [LARGE SCALE GENOMIC DNA]</scope>
    <source>
        <strain evidence="12 13">FIM1</strain>
    </source>
</reference>